<organism evidence="2 3">
    <name type="scientific">Hamadaea flava</name>
    <dbReference type="NCBI Taxonomy" id="1742688"/>
    <lineage>
        <taxon>Bacteria</taxon>
        <taxon>Bacillati</taxon>
        <taxon>Actinomycetota</taxon>
        <taxon>Actinomycetes</taxon>
        <taxon>Micromonosporales</taxon>
        <taxon>Micromonosporaceae</taxon>
        <taxon>Hamadaea</taxon>
    </lineage>
</organism>
<dbReference type="InterPro" id="IPR052159">
    <property type="entry name" value="Competence_DNA_uptake"/>
</dbReference>
<evidence type="ECO:0000313" key="2">
    <source>
        <dbReference type="EMBL" id="MFC4130177.1"/>
    </source>
</evidence>
<dbReference type="Proteomes" id="UP001595816">
    <property type="component" value="Unassembled WGS sequence"/>
</dbReference>
<proteinExistence type="predicted"/>
<gene>
    <name evidence="2" type="ORF">ACFOZ4_06110</name>
</gene>
<dbReference type="InterPro" id="IPR036866">
    <property type="entry name" value="RibonucZ/Hydroxyglut_hydro"/>
</dbReference>
<dbReference type="InterPro" id="IPR001279">
    <property type="entry name" value="Metallo-B-lactamas"/>
</dbReference>
<comment type="caution">
    <text evidence="2">The sequence shown here is derived from an EMBL/GenBank/DDBJ whole genome shotgun (WGS) entry which is preliminary data.</text>
</comment>
<name>A0ABV8LGV3_9ACTN</name>
<accession>A0ABV8LGV3</accession>
<dbReference type="SUPFAM" id="SSF56281">
    <property type="entry name" value="Metallo-hydrolase/oxidoreductase"/>
    <property type="match status" value="1"/>
</dbReference>
<dbReference type="PANTHER" id="PTHR30619">
    <property type="entry name" value="DNA INTERNALIZATION/COMPETENCE PROTEIN COMEC/REC2"/>
    <property type="match status" value="1"/>
</dbReference>
<protein>
    <submittedName>
        <fullName evidence="2">MBL fold metallo-hydrolase</fullName>
    </submittedName>
</protein>
<feature type="domain" description="Metallo-beta-lactamase" evidence="1">
    <location>
        <begin position="20"/>
        <end position="114"/>
    </location>
</feature>
<dbReference type="EMBL" id="JBHSAY010000005">
    <property type="protein sequence ID" value="MFC4130177.1"/>
    <property type="molecule type" value="Genomic_DNA"/>
</dbReference>
<keyword evidence="3" id="KW-1185">Reference proteome</keyword>
<evidence type="ECO:0000313" key="3">
    <source>
        <dbReference type="Proteomes" id="UP001595816"/>
    </source>
</evidence>
<dbReference type="Pfam" id="PF00753">
    <property type="entry name" value="Lactamase_B"/>
    <property type="match status" value="1"/>
</dbReference>
<evidence type="ECO:0000259" key="1">
    <source>
        <dbReference type="Pfam" id="PF00753"/>
    </source>
</evidence>
<reference evidence="3" key="1">
    <citation type="journal article" date="2019" name="Int. J. Syst. Evol. Microbiol.">
        <title>The Global Catalogue of Microorganisms (GCM) 10K type strain sequencing project: providing services to taxonomists for standard genome sequencing and annotation.</title>
        <authorList>
            <consortium name="The Broad Institute Genomics Platform"/>
            <consortium name="The Broad Institute Genome Sequencing Center for Infectious Disease"/>
            <person name="Wu L."/>
            <person name="Ma J."/>
        </authorList>
    </citation>
    <scope>NUCLEOTIDE SEQUENCE [LARGE SCALE GENOMIC DNA]</scope>
    <source>
        <strain evidence="3">CGMCC 4.7289</strain>
    </source>
</reference>
<dbReference type="PANTHER" id="PTHR30619:SF1">
    <property type="entry name" value="RECOMBINATION PROTEIN 2"/>
    <property type="match status" value="1"/>
</dbReference>
<dbReference type="Gene3D" id="3.60.15.10">
    <property type="entry name" value="Ribonuclease Z/Hydroxyacylglutathione hydrolase-like"/>
    <property type="match status" value="1"/>
</dbReference>
<dbReference type="RefSeq" id="WP_253758385.1">
    <property type="nucleotide sequence ID" value="NZ_JAMZDZ010000001.1"/>
</dbReference>
<sequence>MSNSLTDKPGDDVVEVSIFGPGKGECVLVHFGSNEWLIVDSCVDQVTDTQPALDYLSNIGVDYSSVKYVIASHAHDDHVAGISSVYESCERAKFVCSAAATSKEMLSLIEADRKSPPDNRVRREYDRVFDIARDRGVVTGAIQLVHGLEGRVILERFAGSGQTEVLIRSLSPSDLSVMRSREALGSIVPTVGKARRSNEIDENEFSVVLWIEALGKQMLLGADMTKEPAGTGWHAILATFAPAAKADVFKVPHHGSPNAHHPDVWDRLLVDDPIALLAPYRAGNPKRPSSDDIARICALSSRAFVTANPAMPTPSNKVKREMMALGPLARNAREPWGISGQVRARSRVGEANWSIDLLPPARRLEDCT</sequence>